<protein>
    <submittedName>
        <fullName evidence="2">Uncharacterized protein</fullName>
    </submittedName>
</protein>
<evidence type="ECO:0000313" key="2">
    <source>
        <dbReference type="EMBL" id="MDR6403909.1"/>
    </source>
</evidence>
<reference evidence="2 3" key="1">
    <citation type="submission" date="2023-07" db="EMBL/GenBank/DDBJ databases">
        <title>Sorghum-associated microbial communities from plants grown in Nebraska, USA.</title>
        <authorList>
            <person name="Schachtman D."/>
        </authorList>
    </citation>
    <scope>NUCLEOTIDE SEQUENCE [LARGE SCALE GENOMIC DNA]</scope>
    <source>
        <strain evidence="2 3">DS1709</strain>
    </source>
</reference>
<keyword evidence="3" id="KW-1185">Reference proteome</keyword>
<feature type="signal peptide" evidence="1">
    <location>
        <begin position="1"/>
        <end position="20"/>
    </location>
</feature>
<comment type="caution">
    <text evidence="2">The sequence shown here is derived from an EMBL/GenBank/DDBJ whole genome shotgun (WGS) entry which is preliminary data.</text>
</comment>
<feature type="chain" id="PRO_5045331195" evidence="1">
    <location>
        <begin position="21"/>
        <end position="348"/>
    </location>
</feature>
<keyword evidence="1" id="KW-0732">Signal</keyword>
<evidence type="ECO:0000313" key="3">
    <source>
        <dbReference type="Proteomes" id="UP001184853"/>
    </source>
</evidence>
<dbReference type="EMBL" id="JAVDQS010000002">
    <property type="protein sequence ID" value="MDR6403909.1"/>
    <property type="molecule type" value="Genomic_DNA"/>
</dbReference>
<name>A0ABU1LB15_9FLAO</name>
<dbReference type="RefSeq" id="WP_147296981.1">
    <property type="nucleotide sequence ID" value="NZ_JAVDQS010000002.1"/>
</dbReference>
<dbReference type="Proteomes" id="UP001184853">
    <property type="component" value="Unassembled WGS sequence"/>
</dbReference>
<evidence type="ECO:0000256" key="1">
    <source>
        <dbReference type="SAM" id="SignalP"/>
    </source>
</evidence>
<gene>
    <name evidence="2" type="ORF">J2781_000824</name>
</gene>
<sequence length="348" mass="36063">MMKKSLSAAIMLAAATFGYAQVGINTSTPASTLDITAKNSTGTSKNVDGLLVPRVDRERAQSMSSIPTSTLIYVNSINKGTQTGNAVNVDAVGYYYFDGNVWVKLNAGSGSGSSVNIYNSDGTLTGNRTVTQGDKTLTFNATATNAFSVDGKTFSVDAANDRVGIGTDAPTNTLDVNGTARVRTMNSTPKKVLVTPVYADANGVLVKANPANVNQLLTNSVQVAPGATGTLINGLPIGSMFKIAITVYDGCTNTALAEYYVGMSGKGMNAINAISGMLINNSSSPNFTKVNAATTKTTWTGLGTCQSGGGGNNFDYTLSIPAGGTINIQNNGNVTNEYYVVITRMDPV</sequence>
<organism evidence="2 3">
    <name type="scientific">Chryseobacterium geocarposphaerae</name>
    <dbReference type="NCBI Taxonomy" id="1416776"/>
    <lineage>
        <taxon>Bacteria</taxon>
        <taxon>Pseudomonadati</taxon>
        <taxon>Bacteroidota</taxon>
        <taxon>Flavobacteriia</taxon>
        <taxon>Flavobacteriales</taxon>
        <taxon>Weeksellaceae</taxon>
        <taxon>Chryseobacterium group</taxon>
        <taxon>Chryseobacterium</taxon>
    </lineage>
</organism>
<accession>A0ABU1LB15</accession>
<proteinExistence type="predicted"/>